<dbReference type="Proteomes" id="UP000192596">
    <property type="component" value="Unassembled WGS sequence"/>
</dbReference>
<dbReference type="STRING" id="1507870.A0A1V8SFN3"/>
<sequence length="502" mass="57019">MNGCTTTWSETADAGPETPSRFTIITATELTEILQDEAFPTMAGPAARRPNKGNTKIFVSAEELTDLFSRTKSLKYHDRDPLPIASASPVRPELLFDPVDRERPIVGMQTRDKKPSKTLDGGTLEFGRELPTMASLGLSYTQNRQPNAEVSERNPFKGLKDTRSKTPAETKRNHSSGEAMWRNGKTTDEHGLVRYESWLVLVRKTYPDRNNTERFCDVTTERSDHDLMQYRGFAYLHARLLLRLQYDIVELEKELDEIDEFDERGDYGAKRKLFCMSRDLDEGVPGDIAGFLFRRGRPQVFEALRKQLLEYDDLLLKSKRMSLLQKPSARDWESVRDWIMDNKPLVNEEQDFILRKEDIVTLHTGREGAMFEGLVICRIIRRIFLTPELQFKTSNKLVDYYAPSRINTLFNTIVVATIFTLLVLPIIALYRLSDVGTGASALKAIGLPIVFTLLFGAAMSGMIKASRQELFAASAAYCAVLVVFISNYQTQTVSIVNWDQAK</sequence>
<feature type="region of interest" description="Disordered" evidence="1">
    <location>
        <begin position="140"/>
        <end position="185"/>
    </location>
</feature>
<accession>A0A1V8SFN3</accession>
<feature type="transmembrane region" description="Helical" evidence="2">
    <location>
        <begin position="470"/>
        <end position="488"/>
    </location>
</feature>
<organism evidence="4 5">
    <name type="scientific">Cryoendolithus antarcticus</name>
    <dbReference type="NCBI Taxonomy" id="1507870"/>
    <lineage>
        <taxon>Eukaryota</taxon>
        <taxon>Fungi</taxon>
        <taxon>Dikarya</taxon>
        <taxon>Ascomycota</taxon>
        <taxon>Pezizomycotina</taxon>
        <taxon>Dothideomycetes</taxon>
        <taxon>Dothideomycetidae</taxon>
        <taxon>Cladosporiales</taxon>
        <taxon>Cladosporiaceae</taxon>
        <taxon>Cryoendolithus</taxon>
    </lineage>
</organism>
<dbReference type="EMBL" id="NAJO01000050">
    <property type="protein sequence ID" value="OQN97837.1"/>
    <property type="molecule type" value="Genomic_DNA"/>
</dbReference>
<evidence type="ECO:0000313" key="4">
    <source>
        <dbReference type="EMBL" id="OQN97837.1"/>
    </source>
</evidence>
<dbReference type="AlphaFoldDB" id="A0A1V8SFN3"/>
<dbReference type="Pfam" id="PF20237">
    <property type="entry name" value="DUF6594"/>
    <property type="match status" value="1"/>
</dbReference>
<dbReference type="OrthoDB" id="3533814at2759"/>
<dbReference type="InParanoid" id="A0A1V8SFN3"/>
<feature type="transmembrane region" description="Helical" evidence="2">
    <location>
        <begin position="444"/>
        <end position="463"/>
    </location>
</feature>
<evidence type="ECO:0000256" key="2">
    <source>
        <dbReference type="SAM" id="Phobius"/>
    </source>
</evidence>
<feature type="compositionally biased region" description="Basic and acidic residues" evidence="1">
    <location>
        <begin position="150"/>
        <end position="172"/>
    </location>
</feature>
<comment type="caution">
    <text evidence="4">The sequence shown here is derived from an EMBL/GenBank/DDBJ whole genome shotgun (WGS) entry which is preliminary data.</text>
</comment>
<keyword evidence="2" id="KW-1133">Transmembrane helix</keyword>
<evidence type="ECO:0000256" key="1">
    <source>
        <dbReference type="SAM" id="MobiDB-lite"/>
    </source>
</evidence>
<evidence type="ECO:0000313" key="5">
    <source>
        <dbReference type="Proteomes" id="UP000192596"/>
    </source>
</evidence>
<keyword evidence="5" id="KW-1185">Reference proteome</keyword>
<keyword evidence="2" id="KW-0812">Transmembrane</keyword>
<evidence type="ECO:0000259" key="3">
    <source>
        <dbReference type="Pfam" id="PF20237"/>
    </source>
</evidence>
<dbReference type="PANTHER" id="PTHR34502:SF3">
    <property type="entry name" value="DUF6594 DOMAIN-CONTAINING PROTEIN"/>
    <property type="match status" value="1"/>
</dbReference>
<keyword evidence="2" id="KW-0472">Membrane</keyword>
<dbReference type="PANTHER" id="PTHR34502">
    <property type="entry name" value="DUF6594 DOMAIN-CONTAINING PROTEIN-RELATED"/>
    <property type="match status" value="1"/>
</dbReference>
<gene>
    <name evidence="4" type="ORF">B0A48_16147</name>
</gene>
<dbReference type="InterPro" id="IPR046529">
    <property type="entry name" value="DUF6594"/>
</dbReference>
<name>A0A1V8SFN3_9PEZI</name>
<reference evidence="5" key="1">
    <citation type="submission" date="2017-03" db="EMBL/GenBank/DDBJ databases">
        <title>Genomes of endolithic fungi from Antarctica.</title>
        <authorList>
            <person name="Coleine C."/>
            <person name="Masonjones S."/>
            <person name="Stajich J.E."/>
        </authorList>
    </citation>
    <scope>NUCLEOTIDE SEQUENCE [LARGE SCALE GENOMIC DNA]</scope>
    <source>
        <strain evidence="5">CCFEE 5527</strain>
    </source>
</reference>
<feature type="domain" description="DUF6594" evidence="3">
    <location>
        <begin position="223"/>
        <end position="482"/>
    </location>
</feature>
<protein>
    <recommendedName>
        <fullName evidence="3">DUF6594 domain-containing protein</fullName>
    </recommendedName>
</protein>
<feature type="transmembrane region" description="Helical" evidence="2">
    <location>
        <begin position="409"/>
        <end position="432"/>
    </location>
</feature>
<proteinExistence type="predicted"/>